<dbReference type="SUPFAM" id="SSF56281">
    <property type="entry name" value="Metallo-hydrolase/oxidoreductase"/>
    <property type="match status" value="1"/>
</dbReference>
<dbReference type="RefSeq" id="WP_251593343.1">
    <property type="nucleotide sequence ID" value="NZ_JAMLJI010000002.1"/>
</dbReference>
<keyword evidence="4" id="KW-0862">Zinc</keyword>
<dbReference type="GO" id="GO:0016787">
    <property type="term" value="F:hydrolase activity"/>
    <property type="evidence" value="ECO:0007669"/>
    <property type="project" value="UniProtKB-KW"/>
</dbReference>
<keyword evidence="6" id="KW-0694">RNA-binding</keyword>
<feature type="domain" description="Metallo-beta-lactamase" evidence="7">
    <location>
        <begin position="2"/>
        <end position="171"/>
    </location>
</feature>
<name>A0ABU1GSL3_9GAMM</name>
<evidence type="ECO:0000259" key="7">
    <source>
        <dbReference type="SMART" id="SM00849"/>
    </source>
</evidence>
<keyword evidence="2" id="KW-0479">Metal-binding</keyword>
<sequence length="519" mass="56449">MNLSLYGFEGHWLAVDCGMMIRQDLPSQPLQVPDVDHLVARGWVPSALLITHAHEDHIGAVACLWPKWGCPIYATPLACALIKAKFDEHGLATDALNLITPGDAIEHGPFTVRFLPVTHSIPESCSLLIHTPAGRVMHTGDWKLDPAPVVGPTVDPVTFKALAPVDVVIGDSTCADVEGFSRSEQAASDSLEACVAKCSGRVVVSCFSSNLARIKALGDIAQHTGRRIGLLGRSLERMVRIGIQLGYLDDFPSRIPTSDIGYLPPEEVLIIATGSQGEPRSALSKMAQGSHRELDLTPGDTVIFSARAIPGNEVFIQRLKEGLKRQGADIVDETNAPSIHASGHPAQEELATFYGWLRPRTLLPVHGEPAHQQAHQALATRLNIATPFAPLNGDVIELRGAKAERTEHIELTPQLHFQNAGRRRSSRGQAPTLSLALVVTPDDRGHWWRQGPAIIDIDGHLLLDEEAFIDTIDSVLEALPATSLKRLRRDLYAHLVADVHERTNVKPVLELQLIDAQNA</sequence>
<dbReference type="InterPro" id="IPR055132">
    <property type="entry name" value="RNase_J_b_CASP"/>
</dbReference>
<dbReference type="Gene3D" id="3.40.50.10710">
    <property type="entry name" value="Metallo-hydrolase/oxidoreductase"/>
    <property type="match status" value="1"/>
</dbReference>
<evidence type="ECO:0000256" key="4">
    <source>
        <dbReference type="ARBA" id="ARBA00022833"/>
    </source>
</evidence>
<dbReference type="Pfam" id="PF12706">
    <property type="entry name" value="Lactamase_B_2"/>
    <property type="match status" value="1"/>
</dbReference>
<dbReference type="SMART" id="SM00849">
    <property type="entry name" value="Lactamase_B"/>
    <property type="match status" value="1"/>
</dbReference>
<dbReference type="Proteomes" id="UP001269375">
    <property type="component" value="Unassembled WGS sequence"/>
</dbReference>
<keyword evidence="5" id="KW-0269">Exonuclease</keyword>
<dbReference type="Pfam" id="PF07521">
    <property type="entry name" value="RMMBL"/>
    <property type="match status" value="1"/>
</dbReference>
<dbReference type="Pfam" id="PF22505">
    <property type="entry name" value="RNase_J_b_CASP"/>
    <property type="match status" value="1"/>
</dbReference>
<evidence type="ECO:0000256" key="1">
    <source>
        <dbReference type="ARBA" id="ARBA00022722"/>
    </source>
</evidence>
<keyword evidence="3 8" id="KW-0378">Hydrolase</keyword>
<evidence type="ECO:0000313" key="9">
    <source>
        <dbReference type="Proteomes" id="UP001269375"/>
    </source>
</evidence>
<dbReference type="CDD" id="cd07714">
    <property type="entry name" value="RNaseJ_MBL-fold"/>
    <property type="match status" value="1"/>
</dbReference>
<dbReference type="EMBL" id="JARWAO010000001">
    <property type="protein sequence ID" value="MDR5894572.1"/>
    <property type="molecule type" value="Genomic_DNA"/>
</dbReference>
<protein>
    <submittedName>
        <fullName evidence="8">Ribonuclease J</fullName>
        <ecNumber evidence="8">3.1.-.-</ecNumber>
    </submittedName>
</protein>
<dbReference type="InterPro" id="IPR011108">
    <property type="entry name" value="RMMBL"/>
</dbReference>
<evidence type="ECO:0000256" key="3">
    <source>
        <dbReference type="ARBA" id="ARBA00022801"/>
    </source>
</evidence>
<evidence type="ECO:0000256" key="2">
    <source>
        <dbReference type="ARBA" id="ARBA00022723"/>
    </source>
</evidence>
<dbReference type="InterPro" id="IPR036866">
    <property type="entry name" value="RibonucZ/Hydroxyglut_hydro"/>
</dbReference>
<keyword evidence="9" id="KW-1185">Reference proteome</keyword>
<reference evidence="8 9" key="1">
    <citation type="submission" date="2023-04" db="EMBL/GenBank/DDBJ databases">
        <title>A long-awaited taxogenomic arrangement of the family Halomonadaceae.</title>
        <authorList>
            <person name="De La Haba R."/>
            <person name="Chuvochina M."/>
            <person name="Wittouck S."/>
            <person name="Arahal D.R."/>
            <person name="Sanchez-Porro C."/>
            <person name="Hugenholtz P."/>
            <person name="Ventosa A."/>
        </authorList>
    </citation>
    <scope>NUCLEOTIDE SEQUENCE [LARGE SCALE GENOMIC DNA]</scope>
    <source>
        <strain evidence="8 9">DSM 22428</strain>
    </source>
</reference>
<dbReference type="InterPro" id="IPR001279">
    <property type="entry name" value="Metallo-B-lactamas"/>
</dbReference>
<evidence type="ECO:0000313" key="8">
    <source>
        <dbReference type="EMBL" id="MDR5894572.1"/>
    </source>
</evidence>
<dbReference type="Gene3D" id="3.60.15.10">
    <property type="entry name" value="Ribonuclease Z/Hydroxyacylglutathione hydrolase-like"/>
    <property type="match status" value="1"/>
</dbReference>
<evidence type="ECO:0000256" key="6">
    <source>
        <dbReference type="ARBA" id="ARBA00022884"/>
    </source>
</evidence>
<evidence type="ECO:0000256" key="5">
    <source>
        <dbReference type="ARBA" id="ARBA00022839"/>
    </source>
</evidence>
<comment type="caution">
    <text evidence="8">The sequence shown here is derived from an EMBL/GenBank/DDBJ whole genome shotgun (WGS) entry which is preliminary data.</text>
</comment>
<accession>A0ABU1GSL3</accession>
<gene>
    <name evidence="8" type="ORF">QC825_00630</name>
</gene>
<proteinExistence type="predicted"/>
<keyword evidence="1" id="KW-0540">Nuclease</keyword>
<dbReference type="PANTHER" id="PTHR43694:SF1">
    <property type="entry name" value="RIBONUCLEASE J"/>
    <property type="match status" value="1"/>
</dbReference>
<dbReference type="InterPro" id="IPR042173">
    <property type="entry name" value="RNase_J_2"/>
</dbReference>
<organism evidence="8 9">
    <name type="scientific">Larsenimonas suaedae</name>
    <dbReference type="NCBI Taxonomy" id="1851019"/>
    <lineage>
        <taxon>Bacteria</taxon>
        <taxon>Pseudomonadati</taxon>
        <taxon>Pseudomonadota</taxon>
        <taxon>Gammaproteobacteria</taxon>
        <taxon>Oceanospirillales</taxon>
        <taxon>Halomonadaceae</taxon>
        <taxon>Larsenimonas</taxon>
    </lineage>
</organism>
<dbReference type="EC" id="3.1.-.-" evidence="8"/>
<dbReference type="PANTHER" id="PTHR43694">
    <property type="entry name" value="RIBONUCLEASE J"/>
    <property type="match status" value="1"/>
</dbReference>